<feature type="transmembrane region" description="Helical" evidence="1">
    <location>
        <begin position="125"/>
        <end position="144"/>
    </location>
</feature>
<name>A0A4R4KBA2_9BACT</name>
<organism evidence="2 3">
    <name type="scientific">Arundinibacter roseus</name>
    <dbReference type="NCBI Taxonomy" id="2070510"/>
    <lineage>
        <taxon>Bacteria</taxon>
        <taxon>Pseudomonadati</taxon>
        <taxon>Bacteroidota</taxon>
        <taxon>Cytophagia</taxon>
        <taxon>Cytophagales</taxon>
        <taxon>Spirosomataceae</taxon>
        <taxon>Arundinibacter</taxon>
    </lineage>
</organism>
<dbReference type="AlphaFoldDB" id="A0A4R4KBA2"/>
<keyword evidence="1" id="KW-0472">Membrane</keyword>
<dbReference type="OrthoDB" id="662673at2"/>
<keyword evidence="1" id="KW-0812">Transmembrane</keyword>
<sequence length="228" mass="26075">MKHSDPALTDAQIDALTEFVKRKYVDYYDVQLELVDHLASEIEQRLAATPALSFDTALQQVYARFGIFGFTEVIEEKAKAVNRKNRHLFWKSVKSLFVLPKIIGTLILTLILFIAFDVLDPKTFLLANGLFALLADGIAIYYFFRKRPRKDRQLLAMQYHNTLHFGLTFNLYLNYYICYILFLPSLSGSGLLLIPAICVVGWISFFGGALAFDALHQEQQKLYPMAFA</sequence>
<accession>A0A4R4KBA2</accession>
<evidence type="ECO:0000313" key="3">
    <source>
        <dbReference type="Proteomes" id="UP000295706"/>
    </source>
</evidence>
<reference evidence="2 3" key="1">
    <citation type="submission" date="2019-02" db="EMBL/GenBank/DDBJ databases">
        <title>Arundinibacter roseus gen. nov., sp. nov., a new member of the family Cytophagaceae.</title>
        <authorList>
            <person name="Szuroczki S."/>
            <person name="Khayer B."/>
            <person name="Sproer C."/>
            <person name="Toumi M."/>
            <person name="Szabo A."/>
            <person name="Felfoldi T."/>
            <person name="Schumann P."/>
            <person name="Toth E."/>
        </authorList>
    </citation>
    <scope>NUCLEOTIDE SEQUENCE [LARGE SCALE GENOMIC DNA]</scope>
    <source>
        <strain evidence="2 3">DMA-k-7a</strain>
    </source>
</reference>
<feature type="transmembrane region" description="Helical" evidence="1">
    <location>
        <begin position="165"/>
        <end position="186"/>
    </location>
</feature>
<evidence type="ECO:0000256" key="1">
    <source>
        <dbReference type="SAM" id="Phobius"/>
    </source>
</evidence>
<feature type="transmembrane region" description="Helical" evidence="1">
    <location>
        <begin position="192"/>
        <end position="215"/>
    </location>
</feature>
<feature type="transmembrane region" description="Helical" evidence="1">
    <location>
        <begin position="96"/>
        <end position="119"/>
    </location>
</feature>
<dbReference type="RefSeq" id="WP_132119346.1">
    <property type="nucleotide sequence ID" value="NZ_SMJU01000009.1"/>
</dbReference>
<keyword evidence="1" id="KW-1133">Transmembrane helix</keyword>
<dbReference type="EMBL" id="SMJU01000009">
    <property type="protein sequence ID" value="TDB63741.1"/>
    <property type="molecule type" value="Genomic_DNA"/>
</dbReference>
<keyword evidence="3" id="KW-1185">Reference proteome</keyword>
<evidence type="ECO:0000313" key="2">
    <source>
        <dbReference type="EMBL" id="TDB63741.1"/>
    </source>
</evidence>
<gene>
    <name evidence="2" type="ORF">EZE20_15720</name>
</gene>
<dbReference type="Proteomes" id="UP000295706">
    <property type="component" value="Unassembled WGS sequence"/>
</dbReference>
<proteinExistence type="predicted"/>
<comment type="caution">
    <text evidence="2">The sequence shown here is derived from an EMBL/GenBank/DDBJ whole genome shotgun (WGS) entry which is preliminary data.</text>
</comment>
<protein>
    <submittedName>
        <fullName evidence="2">Uncharacterized protein</fullName>
    </submittedName>
</protein>